<evidence type="ECO:0000313" key="3">
    <source>
        <dbReference type="Proteomes" id="UP001153269"/>
    </source>
</evidence>
<proteinExistence type="predicted"/>
<gene>
    <name evidence="2" type="ORF">PLEPLA_LOCUS47835</name>
</gene>
<keyword evidence="3" id="KW-1185">Reference proteome</keyword>
<dbReference type="Proteomes" id="UP001153269">
    <property type="component" value="Unassembled WGS sequence"/>
</dbReference>
<feature type="region of interest" description="Disordered" evidence="1">
    <location>
        <begin position="1"/>
        <end position="29"/>
    </location>
</feature>
<sequence>MMQYAHQHAHTVGSPMQNQSLTKVVSSKRGDYRVQRNTSRFVPLIRGRSRVARFYLRNLKSCGNSVAEGDSGKVGTRSGQGRDKVVAQITEVLHKPTFSSQPFWSTTRLSPALLDRRRQDSECRPDYLLKISSGEYRQS</sequence>
<accession>A0A9N7W2Y3</accession>
<dbReference type="AlphaFoldDB" id="A0A9N7W2Y3"/>
<reference evidence="2" key="1">
    <citation type="submission" date="2020-03" db="EMBL/GenBank/DDBJ databases">
        <authorList>
            <person name="Weist P."/>
        </authorList>
    </citation>
    <scope>NUCLEOTIDE SEQUENCE</scope>
</reference>
<feature type="compositionally biased region" description="Polar residues" evidence="1">
    <location>
        <begin position="14"/>
        <end position="25"/>
    </location>
</feature>
<comment type="caution">
    <text evidence="2">The sequence shown here is derived from an EMBL/GenBank/DDBJ whole genome shotgun (WGS) entry which is preliminary data.</text>
</comment>
<name>A0A9N7W2Y3_PLEPL</name>
<organism evidence="2 3">
    <name type="scientific">Pleuronectes platessa</name>
    <name type="common">European plaice</name>
    <dbReference type="NCBI Taxonomy" id="8262"/>
    <lineage>
        <taxon>Eukaryota</taxon>
        <taxon>Metazoa</taxon>
        <taxon>Chordata</taxon>
        <taxon>Craniata</taxon>
        <taxon>Vertebrata</taxon>
        <taxon>Euteleostomi</taxon>
        <taxon>Actinopterygii</taxon>
        <taxon>Neopterygii</taxon>
        <taxon>Teleostei</taxon>
        <taxon>Neoteleostei</taxon>
        <taxon>Acanthomorphata</taxon>
        <taxon>Carangaria</taxon>
        <taxon>Pleuronectiformes</taxon>
        <taxon>Pleuronectoidei</taxon>
        <taxon>Pleuronectidae</taxon>
        <taxon>Pleuronectes</taxon>
    </lineage>
</organism>
<evidence type="ECO:0000313" key="2">
    <source>
        <dbReference type="EMBL" id="CAB1459998.1"/>
    </source>
</evidence>
<protein>
    <submittedName>
        <fullName evidence="2">Uncharacterized protein</fullName>
    </submittedName>
</protein>
<dbReference type="EMBL" id="CADEAL010004456">
    <property type="protein sequence ID" value="CAB1459998.1"/>
    <property type="molecule type" value="Genomic_DNA"/>
</dbReference>
<evidence type="ECO:0000256" key="1">
    <source>
        <dbReference type="SAM" id="MobiDB-lite"/>
    </source>
</evidence>